<dbReference type="OrthoDB" id="8743055at2"/>
<accession>A0A3M8SZY8</accession>
<keyword evidence="3" id="KW-1185">Reference proteome</keyword>
<name>A0A3M8SZY8_9GAMM</name>
<keyword evidence="1" id="KW-0732">Signal</keyword>
<gene>
    <name evidence="2" type="ORF">EER27_02240</name>
</gene>
<proteinExistence type="predicted"/>
<dbReference type="AlphaFoldDB" id="A0A3M8SZY8"/>
<comment type="caution">
    <text evidence="2">The sequence shown here is derived from an EMBL/GenBank/DDBJ whole genome shotgun (WGS) entry which is preliminary data.</text>
</comment>
<sequence>MRRVVPVASLALLLTCLPIAGGAATPLQAPPQAVVEPPVASADEPVADLGLVVVSGELPGPGLWKISRGEHVLWLLGDLSPLPRDMQWQSRDVEAAIVQSQEIIQPPTVGLSANIGFFRGLTLLPSLLGARKNPDGKTLQQVVPPELYARWRQLKARYIGRDNDVEQWRPVFAALELYEAAIAKAGLTRKGVVGPFVDDAAKRHEIRVTAPRVTVVIDDPKQALKEFRDETFGDLDCFRKTLDHLESDLGTMTARANAWATADLEAMRALPYTDQAAACREALNDIGVARKRGMADSEARASRAWMDAADAALARNASTFALLPIAELIKPNGYLDRLRARGYTVEAPL</sequence>
<dbReference type="Pfam" id="PF01963">
    <property type="entry name" value="TraB_PrgY_gumN"/>
    <property type="match status" value="1"/>
</dbReference>
<dbReference type="RefSeq" id="WP_123086384.1">
    <property type="nucleotide sequence ID" value="NZ_RIBS01000001.1"/>
</dbReference>
<feature type="chain" id="PRO_5018070249" evidence="1">
    <location>
        <begin position="24"/>
        <end position="349"/>
    </location>
</feature>
<dbReference type="CDD" id="cd14788">
    <property type="entry name" value="GumN"/>
    <property type="match status" value="1"/>
</dbReference>
<evidence type="ECO:0000313" key="2">
    <source>
        <dbReference type="EMBL" id="RNF86265.1"/>
    </source>
</evidence>
<evidence type="ECO:0000313" key="3">
    <source>
        <dbReference type="Proteomes" id="UP000267049"/>
    </source>
</evidence>
<dbReference type="Proteomes" id="UP000267049">
    <property type="component" value="Unassembled WGS sequence"/>
</dbReference>
<evidence type="ECO:0000256" key="1">
    <source>
        <dbReference type="SAM" id="SignalP"/>
    </source>
</evidence>
<dbReference type="InterPro" id="IPR002816">
    <property type="entry name" value="TraB/PrgY/GumN_fam"/>
</dbReference>
<feature type="signal peptide" evidence="1">
    <location>
        <begin position="1"/>
        <end position="23"/>
    </location>
</feature>
<reference evidence="2 3" key="1">
    <citation type="submission" date="2018-11" db="EMBL/GenBank/DDBJ databases">
        <title>Lysobacter cryohumiis sp. nov., isolated from soil in the Tianshan Mountains, Xinjiang, China.</title>
        <authorList>
            <person name="Luo Y."/>
            <person name="Sheng H."/>
        </authorList>
    </citation>
    <scope>NUCLEOTIDE SEQUENCE [LARGE SCALE GENOMIC DNA]</scope>
    <source>
        <strain evidence="2 3">ZS60</strain>
    </source>
</reference>
<organism evidence="2 3">
    <name type="scientific">Montanilutibacter psychrotolerans</name>
    <dbReference type="NCBI Taxonomy" id="1327343"/>
    <lineage>
        <taxon>Bacteria</taxon>
        <taxon>Pseudomonadati</taxon>
        <taxon>Pseudomonadota</taxon>
        <taxon>Gammaproteobacteria</taxon>
        <taxon>Lysobacterales</taxon>
        <taxon>Lysobacteraceae</taxon>
        <taxon>Montanilutibacter</taxon>
    </lineage>
</organism>
<dbReference type="EMBL" id="RIBS01000001">
    <property type="protein sequence ID" value="RNF86265.1"/>
    <property type="molecule type" value="Genomic_DNA"/>
</dbReference>
<protein>
    <submittedName>
        <fullName evidence="2">TraB/GumN family protein</fullName>
    </submittedName>
</protein>